<dbReference type="GO" id="GO:0003677">
    <property type="term" value="F:DNA binding"/>
    <property type="evidence" value="ECO:0007669"/>
    <property type="project" value="UniProtKB-KW"/>
</dbReference>
<dbReference type="Gene3D" id="1.10.10.10">
    <property type="entry name" value="Winged helix-like DNA-binding domain superfamily/Winged helix DNA-binding domain"/>
    <property type="match status" value="1"/>
</dbReference>
<dbReference type="EMBL" id="JQIM01000007">
    <property type="protein sequence ID" value="KGX17042.1"/>
    <property type="molecule type" value="Genomic_DNA"/>
</dbReference>
<evidence type="ECO:0000313" key="6">
    <source>
        <dbReference type="Proteomes" id="UP000030475"/>
    </source>
</evidence>
<dbReference type="SUPFAM" id="SSF46785">
    <property type="entry name" value="Winged helix' DNA-binding domain"/>
    <property type="match status" value="1"/>
</dbReference>
<dbReference type="Pfam" id="PF00392">
    <property type="entry name" value="GntR"/>
    <property type="match status" value="1"/>
</dbReference>
<evidence type="ECO:0000256" key="3">
    <source>
        <dbReference type="ARBA" id="ARBA00023163"/>
    </source>
</evidence>
<dbReference type="PROSITE" id="PS50949">
    <property type="entry name" value="HTH_GNTR"/>
    <property type="match status" value="1"/>
</dbReference>
<dbReference type="GO" id="GO:0003700">
    <property type="term" value="F:DNA-binding transcription factor activity"/>
    <property type="evidence" value="ECO:0007669"/>
    <property type="project" value="InterPro"/>
</dbReference>
<dbReference type="SUPFAM" id="SSF48008">
    <property type="entry name" value="GntR ligand-binding domain-like"/>
    <property type="match status" value="1"/>
</dbReference>
<dbReference type="Pfam" id="PF07729">
    <property type="entry name" value="FCD"/>
    <property type="match status" value="1"/>
</dbReference>
<evidence type="ECO:0000256" key="2">
    <source>
        <dbReference type="ARBA" id="ARBA00023125"/>
    </source>
</evidence>
<dbReference type="InterPro" id="IPR008920">
    <property type="entry name" value="TF_FadR/GntR_C"/>
</dbReference>
<dbReference type="AlphaFoldDB" id="A0AA40JJG9"/>
<feature type="domain" description="HTH gntR-type" evidence="4">
    <location>
        <begin position="37"/>
        <end position="104"/>
    </location>
</feature>
<keyword evidence="1" id="KW-0805">Transcription regulation</keyword>
<sequence>MGDSLKSYASAPKRVDQLEQVRILTEALEGATIESALPYTPQIVKILRGAIIGLKLMPSTPISEAAIAKVLGLSRTPVREALKDLSDQNLIDIFPQAGTMVAPIRLSLIAHENFVRHALESANLMDLAGTLTQEGKDRIRKELGHQEDAIEHGRIEVFFDHDEAMHKLFFELTGRLPVWETVQHSKQHLDRARHLLMKDEIGVCRRAFAQHLKIVDALFKEDREGLAGAVANHLSGIREYLLDRIDSDYADLVVE</sequence>
<evidence type="ECO:0000313" key="5">
    <source>
        <dbReference type="EMBL" id="KGX17042.1"/>
    </source>
</evidence>
<dbReference type="InterPro" id="IPR036388">
    <property type="entry name" value="WH-like_DNA-bd_sf"/>
</dbReference>
<evidence type="ECO:0000256" key="1">
    <source>
        <dbReference type="ARBA" id="ARBA00023015"/>
    </source>
</evidence>
<dbReference type="PANTHER" id="PTHR43537">
    <property type="entry name" value="TRANSCRIPTIONAL REGULATOR, GNTR FAMILY"/>
    <property type="match status" value="1"/>
</dbReference>
<reference evidence="5 6" key="1">
    <citation type="submission" date="2014-08" db="EMBL/GenBank/DDBJ databases">
        <authorList>
            <person name="Bunnell A."/>
            <person name="Chain P.S."/>
            <person name="Chertkov O."/>
            <person name="Currie B.J."/>
            <person name="Daligault H.E."/>
            <person name="Davenport K.W."/>
            <person name="Davis C."/>
            <person name="Gleasner C.D."/>
            <person name="Johnson S.L."/>
            <person name="Kaestli M."/>
            <person name="Koren S."/>
            <person name="Kunde Y.A."/>
            <person name="Mayo M."/>
            <person name="McMurry K.K."/>
            <person name="Price E.P."/>
            <person name="Reitenga K.G."/>
            <person name="Robison R."/>
            <person name="Rosovitz M.J."/>
            <person name="Sarovich D.S."/>
            <person name="Teshima H."/>
        </authorList>
    </citation>
    <scope>NUCLEOTIDE SEQUENCE [LARGE SCALE GENOMIC DNA]</scope>
    <source>
        <strain evidence="5 6">MSHR44</strain>
    </source>
</reference>
<name>A0AA40JJG9_BURPE</name>
<dbReference type="Gene3D" id="1.20.120.530">
    <property type="entry name" value="GntR ligand-binding domain-like"/>
    <property type="match status" value="1"/>
</dbReference>
<organism evidence="5 6">
    <name type="scientific">Burkholderia pseudomallei</name>
    <name type="common">Pseudomonas pseudomallei</name>
    <dbReference type="NCBI Taxonomy" id="28450"/>
    <lineage>
        <taxon>Bacteria</taxon>
        <taxon>Pseudomonadati</taxon>
        <taxon>Pseudomonadota</taxon>
        <taxon>Betaproteobacteria</taxon>
        <taxon>Burkholderiales</taxon>
        <taxon>Burkholderiaceae</taxon>
        <taxon>Burkholderia</taxon>
        <taxon>pseudomallei group</taxon>
    </lineage>
</organism>
<protein>
    <submittedName>
        <fullName evidence="5">Bacterial regulatory s, gntR family protein</fullName>
    </submittedName>
</protein>
<evidence type="ECO:0000259" key="4">
    <source>
        <dbReference type="PROSITE" id="PS50949"/>
    </source>
</evidence>
<comment type="caution">
    <text evidence="5">The sequence shown here is derived from an EMBL/GenBank/DDBJ whole genome shotgun (WGS) entry which is preliminary data.</text>
</comment>
<dbReference type="PANTHER" id="PTHR43537:SF6">
    <property type="entry name" value="HTH-TYPE TRANSCRIPTIONAL REPRESSOR RSPR"/>
    <property type="match status" value="1"/>
</dbReference>
<accession>A0AA40JJG9</accession>
<gene>
    <name evidence="5" type="ORF">Y036_6101</name>
</gene>
<dbReference type="InterPro" id="IPR011711">
    <property type="entry name" value="GntR_C"/>
</dbReference>
<dbReference type="InterPro" id="IPR036390">
    <property type="entry name" value="WH_DNA-bd_sf"/>
</dbReference>
<keyword evidence="3" id="KW-0804">Transcription</keyword>
<dbReference type="SMART" id="SM00345">
    <property type="entry name" value="HTH_GNTR"/>
    <property type="match status" value="1"/>
</dbReference>
<proteinExistence type="predicted"/>
<keyword evidence="2" id="KW-0238">DNA-binding</keyword>
<dbReference type="Proteomes" id="UP000030475">
    <property type="component" value="Unassembled WGS sequence"/>
</dbReference>
<dbReference type="InterPro" id="IPR000524">
    <property type="entry name" value="Tscrpt_reg_HTH_GntR"/>
</dbReference>